<dbReference type="Pfam" id="PF02597">
    <property type="entry name" value="ThiS"/>
    <property type="match status" value="1"/>
</dbReference>
<dbReference type="PANTHER" id="PTHR38031">
    <property type="entry name" value="SULFUR CARRIER PROTEIN SLR0821-RELATED"/>
    <property type="match status" value="1"/>
</dbReference>
<evidence type="ECO:0000313" key="1">
    <source>
        <dbReference type="EMBL" id="HCO22529.1"/>
    </source>
</evidence>
<dbReference type="GeneID" id="98650133"/>
<dbReference type="Proteomes" id="UP000263642">
    <property type="component" value="Unassembled WGS sequence"/>
</dbReference>
<dbReference type="Gene3D" id="3.10.20.30">
    <property type="match status" value="1"/>
</dbReference>
<dbReference type="CDD" id="cd17040">
    <property type="entry name" value="Ubl_MoaD_like"/>
    <property type="match status" value="1"/>
</dbReference>
<accession>A0A3D3R1A4</accession>
<keyword evidence="4" id="KW-1185">Reference proteome</keyword>
<dbReference type="PANTHER" id="PTHR38031:SF1">
    <property type="entry name" value="SULFUR CARRIER PROTEIN CYSO"/>
    <property type="match status" value="1"/>
</dbReference>
<dbReference type="Proteomes" id="UP000322887">
    <property type="component" value="Chromosome"/>
</dbReference>
<gene>
    <name evidence="1" type="ORF">DIT97_05500</name>
    <name evidence="2" type="ORF">GmarT_57100</name>
</gene>
<dbReference type="RefSeq" id="WP_044240551.1">
    <property type="nucleotide sequence ID" value="NZ_CAXAST010000005.1"/>
</dbReference>
<evidence type="ECO:0000313" key="4">
    <source>
        <dbReference type="Proteomes" id="UP000322887"/>
    </source>
</evidence>
<reference evidence="2 4" key="2">
    <citation type="submission" date="2019-08" db="EMBL/GenBank/DDBJ databases">
        <title>Deep-cultivation of Planctomycetes and their phenomic and genomic characterization uncovers novel biology.</title>
        <authorList>
            <person name="Wiegand S."/>
            <person name="Jogler M."/>
            <person name="Boedeker C."/>
            <person name="Pinto D."/>
            <person name="Vollmers J."/>
            <person name="Rivas-Marin E."/>
            <person name="Kohn T."/>
            <person name="Peeters S.H."/>
            <person name="Heuer A."/>
            <person name="Rast P."/>
            <person name="Oberbeckmann S."/>
            <person name="Bunk B."/>
            <person name="Jeske O."/>
            <person name="Meyerdierks A."/>
            <person name="Storesund J.E."/>
            <person name="Kallscheuer N."/>
            <person name="Luecker S."/>
            <person name="Lage O.M."/>
            <person name="Pohl T."/>
            <person name="Merkel B.J."/>
            <person name="Hornburger P."/>
            <person name="Mueller R.-W."/>
            <person name="Bruemmer F."/>
            <person name="Labrenz M."/>
            <person name="Spormann A.M."/>
            <person name="Op den Camp H."/>
            <person name="Overmann J."/>
            <person name="Amann R."/>
            <person name="Jetten M.S.M."/>
            <person name="Mascher T."/>
            <person name="Medema M.H."/>
            <person name="Devos D.P."/>
            <person name="Kaster A.-K."/>
            <person name="Ovreas L."/>
            <person name="Rohde M."/>
            <person name="Galperin M.Y."/>
            <person name="Jogler C."/>
        </authorList>
    </citation>
    <scope>NUCLEOTIDE SEQUENCE [LARGE SCALE GENOMIC DNA]</scope>
    <source>
        <strain evidence="2 4">DSM 8797</strain>
    </source>
</reference>
<sequence>MVRVVFTANLERHLSCPEETVSGTTVREALEAVFETQQRLRGYILDDQSRLRQHMVIFVDGQTIVDRVHLSDSISPDSEIYVMQALSGG</sequence>
<evidence type="ECO:0000313" key="3">
    <source>
        <dbReference type="Proteomes" id="UP000263642"/>
    </source>
</evidence>
<proteinExistence type="predicted"/>
<dbReference type="SUPFAM" id="SSF54285">
    <property type="entry name" value="MoaD/ThiS"/>
    <property type="match status" value="1"/>
</dbReference>
<dbReference type="InterPro" id="IPR012675">
    <property type="entry name" value="Beta-grasp_dom_sf"/>
</dbReference>
<dbReference type="InterPro" id="IPR016155">
    <property type="entry name" value="Mopterin_synth/thiamin_S_b"/>
</dbReference>
<evidence type="ECO:0000313" key="2">
    <source>
        <dbReference type="EMBL" id="QEG19803.1"/>
    </source>
</evidence>
<organism evidence="1 3">
    <name type="scientific">Gimesia maris</name>
    <dbReference type="NCBI Taxonomy" id="122"/>
    <lineage>
        <taxon>Bacteria</taxon>
        <taxon>Pseudomonadati</taxon>
        <taxon>Planctomycetota</taxon>
        <taxon>Planctomycetia</taxon>
        <taxon>Planctomycetales</taxon>
        <taxon>Planctomycetaceae</taxon>
        <taxon>Gimesia</taxon>
    </lineage>
</organism>
<dbReference type="InterPro" id="IPR003749">
    <property type="entry name" value="ThiS/MoaD-like"/>
</dbReference>
<dbReference type="EMBL" id="DQAY01000035">
    <property type="protein sequence ID" value="HCO22529.1"/>
    <property type="molecule type" value="Genomic_DNA"/>
</dbReference>
<reference evidence="1 3" key="1">
    <citation type="journal article" date="2018" name="Nat. Biotechnol.">
        <title>A standardized bacterial taxonomy based on genome phylogeny substantially revises the tree of life.</title>
        <authorList>
            <person name="Parks D.H."/>
            <person name="Chuvochina M."/>
            <person name="Waite D.W."/>
            <person name="Rinke C."/>
            <person name="Skarshewski A."/>
            <person name="Chaumeil P.A."/>
            <person name="Hugenholtz P."/>
        </authorList>
    </citation>
    <scope>NUCLEOTIDE SEQUENCE [LARGE SCALE GENOMIC DNA]</scope>
    <source>
        <strain evidence="1">UBA9375</strain>
    </source>
</reference>
<name>A0A3D3R1A4_9PLAN</name>
<dbReference type="AlphaFoldDB" id="A0A3D3R1A4"/>
<dbReference type="EMBL" id="CP042910">
    <property type="protein sequence ID" value="QEG19803.1"/>
    <property type="molecule type" value="Genomic_DNA"/>
</dbReference>
<dbReference type="InterPro" id="IPR052045">
    <property type="entry name" value="Sulfur_Carrier/Prot_Modifier"/>
</dbReference>
<protein>
    <submittedName>
        <fullName evidence="1">MoaD/ThiS family protein</fullName>
    </submittedName>
</protein>